<dbReference type="GO" id="GO:0032259">
    <property type="term" value="P:methylation"/>
    <property type="evidence" value="ECO:0007669"/>
    <property type="project" value="UniProtKB-KW"/>
</dbReference>
<gene>
    <name evidence="3" type="ORF">Airi02_093950</name>
</gene>
<dbReference type="Gene3D" id="3.40.50.150">
    <property type="entry name" value="Vaccinia Virus protein VP39"/>
    <property type="match status" value="1"/>
</dbReference>
<keyword evidence="4" id="KW-1185">Reference proteome</keyword>
<dbReference type="EMBL" id="BSTK01000020">
    <property type="protein sequence ID" value="GLY91466.1"/>
    <property type="molecule type" value="Genomic_DNA"/>
</dbReference>
<evidence type="ECO:0000313" key="4">
    <source>
        <dbReference type="Proteomes" id="UP001165074"/>
    </source>
</evidence>
<dbReference type="Proteomes" id="UP001165074">
    <property type="component" value="Unassembled WGS sequence"/>
</dbReference>
<proteinExistence type="predicted"/>
<sequence length="276" mass="30510">MAVIIHCQRRPSTPTGPDRRERMAAPRTLPRRPVGSVAPGRFRSLRLFRGFLGEQSDPDGFYTLLAGDAVRQIERHVDLAGRTVLDVGGGSGYFTDAFDARGARGLLVEADLGELSGRGGPRPGALVGDGCRLPLRDAGVDVSFSSNVLEHVPDPAAFIDELVRVTRPGGIVYLAYTLWLSPWGGHETSPWHFLGGGYAARRYARRHGHPPKNRYGTSLFAVGAGRVLRLVRARDDVTVLEARPRYYPRWCGFLVRLPGLRELLTWNLLLILRREP</sequence>
<feature type="region of interest" description="Disordered" evidence="1">
    <location>
        <begin position="10"/>
        <end position="35"/>
    </location>
</feature>
<accession>A0A9W6SAM0</accession>
<dbReference type="CDD" id="cd02440">
    <property type="entry name" value="AdoMet_MTases"/>
    <property type="match status" value="1"/>
</dbReference>
<comment type="caution">
    <text evidence="3">The sequence shown here is derived from an EMBL/GenBank/DDBJ whole genome shotgun (WGS) entry which is preliminary data.</text>
</comment>
<feature type="domain" description="Methyltransferase type 11" evidence="2">
    <location>
        <begin position="85"/>
        <end position="173"/>
    </location>
</feature>
<dbReference type="GO" id="GO:0008757">
    <property type="term" value="F:S-adenosylmethionine-dependent methyltransferase activity"/>
    <property type="evidence" value="ECO:0007669"/>
    <property type="project" value="InterPro"/>
</dbReference>
<evidence type="ECO:0000256" key="1">
    <source>
        <dbReference type="SAM" id="MobiDB-lite"/>
    </source>
</evidence>
<dbReference type="Pfam" id="PF08241">
    <property type="entry name" value="Methyltransf_11"/>
    <property type="match status" value="1"/>
</dbReference>
<organism evidence="3 4">
    <name type="scientific">Actinoallomurus iriomotensis</name>
    <dbReference type="NCBI Taxonomy" id="478107"/>
    <lineage>
        <taxon>Bacteria</taxon>
        <taxon>Bacillati</taxon>
        <taxon>Actinomycetota</taxon>
        <taxon>Actinomycetes</taxon>
        <taxon>Streptosporangiales</taxon>
        <taxon>Thermomonosporaceae</taxon>
        <taxon>Actinoallomurus</taxon>
    </lineage>
</organism>
<reference evidence="3" key="1">
    <citation type="submission" date="2023-03" db="EMBL/GenBank/DDBJ databases">
        <title>Actinoallomurus iriomotensis NBRC 103684.</title>
        <authorList>
            <person name="Ichikawa N."/>
            <person name="Sato H."/>
            <person name="Tonouchi N."/>
        </authorList>
    </citation>
    <scope>NUCLEOTIDE SEQUENCE</scope>
    <source>
        <strain evidence="3">NBRC 103684</strain>
    </source>
</reference>
<keyword evidence="3" id="KW-0808">Transferase</keyword>
<protein>
    <submittedName>
        <fullName evidence="3">SAM-dependent methyltransferase</fullName>
    </submittedName>
</protein>
<evidence type="ECO:0000313" key="3">
    <source>
        <dbReference type="EMBL" id="GLY91466.1"/>
    </source>
</evidence>
<keyword evidence="3" id="KW-0489">Methyltransferase</keyword>
<name>A0A9W6SAM0_9ACTN</name>
<evidence type="ECO:0000259" key="2">
    <source>
        <dbReference type="Pfam" id="PF08241"/>
    </source>
</evidence>
<dbReference type="InterPro" id="IPR029063">
    <property type="entry name" value="SAM-dependent_MTases_sf"/>
</dbReference>
<dbReference type="SUPFAM" id="SSF53335">
    <property type="entry name" value="S-adenosyl-L-methionine-dependent methyltransferases"/>
    <property type="match status" value="1"/>
</dbReference>
<dbReference type="PANTHER" id="PTHR43591">
    <property type="entry name" value="METHYLTRANSFERASE"/>
    <property type="match status" value="1"/>
</dbReference>
<dbReference type="InterPro" id="IPR013216">
    <property type="entry name" value="Methyltransf_11"/>
</dbReference>
<dbReference type="AlphaFoldDB" id="A0A9W6SAM0"/>